<dbReference type="PROSITE" id="PS51257">
    <property type="entry name" value="PROKAR_LIPOPROTEIN"/>
    <property type="match status" value="1"/>
</dbReference>
<dbReference type="InterPro" id="IPR020018">
    <property type="entry name" value="Motility-assoc_lipoprot_GldH"/>
</dbReference>
<accession>A0ABW3N4A5</accession>
<dbReference type="Pfam" id="PF14109">
    <property type="entry name" value="GldH_lipo"/>
    <property type="match status" value="1"/>
</dbReference>
<evidence type="ECO:0000313" key="2">
    <source>
        <dbReference type="EMBL" id="MFD1062508.1"/>
    </source>
</evidence>
<dbReference type="EMBL" id="JBHTJL010000009">
    <property type="protein sequence ID" value="MFD1062508.1"/>
    <property type="molecule type" value="Genomic_DNA"/>
</dbReference>
<name>A0ABW3N4A5_9FLAO</name>
<feature type="signal peptide" evidence="1">
    <location>
        <begin position="1"/>
        <end position="20"/>
    </location>
</feature>
<reference evidence="3" key="1">
    <citation type="journal article" date="2019" name="Int. J. Syst. Evol. Microbiol.">
        <title>The Global Catalogue of Microorganisms (GCM) 10K type strain sequencing project: providing services to taxonomists for standard genome sequencing and annotation.</title>
        <authorList>
            <consortium name="The Broad Institute Genomics Platform"/>
            <consortium name="The Broad Institute Genome Sequencing Center for Infectious Disease"/>
            <person name="Wu L."/>
            <person name="Ma J."/>
        </authorList>
    </citation>
    <scope>NUCLEOTIDE SEQUENCE [LARGE SCALE GENOMIC DNA]</scope>
    <source>
        <strain evidence="3">CCUG 62215</strain>
    </source>
</reference>
<feature type="chain" id="PRO_5045850996" evidence="1">
    <location>
        <begin position="21"/>
        <end position="165"/>
    </location>
</feature>
<comment type="caution">
    <text evidence="2">The sequence shown here is derived from an EMBL/GenBank/DDBJ whole genome shotgun (WGS) entry which is preliminary data.</text>
</comment>
<evidence type="ECO:0000256" key="1">
    <source>
        <dbReference type="SAM" id="SignalP"/>
    </source>
</evidence>
<evidence type="ECO:0000313" key="3">
    <source>
        <dbReference type="Proteomes" id="UP001597013"/>
    </source>
</evidence>
<gene>
    <name evidence="2" type="ORF">ACFQ1Q_04560</name>
</gene>
<organism evidence="2 3">
    <name type="scientific">Winogradskyella litorisediminis</name>
    <dbReference type="NCBI Taxonomy" id="1156618"/>
    <lineage>
        <taxon>Bacteria</taxon>
        <taxon>Pseudomonadati</taxon>
        <taxon>Bacteroidota</taxon>
        <taxon>Flavobacteriia</taxon>
        <taxon>Flavobacteriales</taxon>
        <taxon>Flavobacteriaceae</taxon>
        <taxon>Winogradskyella</taxon>
    </lineage>
</organism>
<keyword evidence="1" id="KW-0732">Signal</keyword>
<keyword evidence="3" id="KW-1185">Reference proteome</keyword>
<proteinExistence type="predicted"/>
<keyword evidence="2" id="KW-0449">Lipoprotein</keyword>
<protein>
    <submittedName>
        <fullName evidence="2">Gliding motility lipoprotein GldH</fullName>
    </submittedName>
</protein>
<dbReference type="NCBIfam" id="TIGR03511">
    <property type="entry name" value="GldH_lipo"/>
    <property type="match status" value="1"/>
</dbReference>
<dbReference type="Proteomes" id="UP001597013">
    <property type="component" value="Unassembled WGS sequence"/>
</dbReference>
<dbReference type="RefSeq" id="WP_386128433.1">
    <property type="nucleotide sequence ID" value="NZ_JBHTJL010000009.1"/>
</dbReference>
<sequence>MPKKTKIYLTAMLFFSMFLACDSKSVFDEYRSLPNQWNKDSVVSFKVEAPDTLNNYNLFINLRNNNDFKYSNLYLITGLEYPNGKTFIDTLEYKMAAPNGELLGRGFTDLKENKLWYKGHKTPFKFTEIGTYTFKVQHAMRKFGEVDGLDNLEGVTEVGFRVENN</sequence>